<dbReference type="InterPro" id="IPR010563">
    <property type="entry name" value="TraK_N"/>
</dbReference>
<sequence length="278" mass="29357">MMPVYAIGSAALGTAFLSRVTCHASRFIGASLVALAVFLIAEPAFADQTIMASDSAQVDCTASAKDLTRISLVEDEFASVSKISTGNPQDDFSVVNEPVRGDIYLSVPDGFGRPALSFFATSKRGYVYKFVCRISGDQAAQVFVSNPAIANEKAAENGPANQLGPQDAAVELVQAMYSNAVADGYEMRQRTLRPVYVGTLKVQMIAEYRGSELTGRVLRIENKGDQSVELTTSMVAPSSALAVSIADTKLAPGKVTTAYLVSQNGPSPLAGQNTPTGR</sequence>
<accession>A0A160TK79</accession>
<proteinExistence type="predicted"/>
<evidence type="ECO:0000313" key="3">
    <source>
        <dbReference type="EMBL" id="CUS45485.1"/>
    </source>
</evidence>
<feature type="domain" description="TraK N-terminal" evidence="1">
    <location>
        <begin position="52"/>
        <end position="151"/>
    </location>
</feature>
<dbReference type="Pfam" id="PF23536">
    <property type="entry name" value="TraK_C"/>
    <property type="match status" value="1"/>
</dbReference>
<dbReference type="EMBL" id="CZQE01000268">
    <property type="protein sequence ID" value="CUS45485.1"/>
    <property type="molecule type" value="Genomic_DNA"/>
</dbReference>
<protein>
    <submittedName>
        <fullName evidence="3">IncF plasmid conjugative transfer pilus assembly protein TraK</fullName>
    </submittedName>
</protein>
<dbReference type="InterPro" id="IPR055397">
    <property type="entry name" value="TraK_C"/>
</dbReference>
<evidence type="ECO:0000259" key="1">
    <source>
        <dbReference type="Pfam" id="PF06586"/>
    </source>
</evidence>
<evidence type="ECO:0000259" key="2">
    <source>
        <dbReference type="Pfam" id="PF23536"/>
    </source>
</evidence>
<gene>
    <name evidence="3" type="ORF">MGWOODY_Smn1479</name>
</gene>
<organism evidence="3">
    <name type="scientific">hydrothermal vent metagenome</name>
    <dbReference type="NCBI Taxonomy" id="652676"/>
    <lineage>
        <taxon>unclassified sequences</taxon>
        <taxon>metagenomes</taxon>
        <taxon>ecological metagenomes</taxon>
    </lineage>
</organism>
<feature type="domain" description="TraK C-terminal" evidence="2">
    <location>
        <begin position="154"/>
        <end position="262"/>
    </location>
</feature>
<dbReference type="Pfam" id="PF06586">
    <property type="entry name" value="TraK_N"/>
    <property type="match status" value="1"/>
</dbReference>
<name>A0A160TK79_9ZZZZ</name>
<dbReference type="AlphaFoldDB" id="A0A160TK79"/>
<reference evidence="3" key="1">
    <citation type="submission" date="2015-10" db="EMBL/GenBank/DDBJ databases">
        <authorList>
            <person name="Gilbert D.G."/>
        </authorList>
    </citation>
    <scope>NUCLEOTIDE SEQUENCE</scope>
</reference>